<evidence type="ECO:0000313" key="4">
    <source>
        <dbReference type="Proteomes" id="UP000531594"/>
    </source>
</evidence>
<dbReference type="InterPro" id="IPR050259">
    <property type="entry name" value="SDR"/>
</dbReference>
<accession>A0A7X0LWA3</accession>
<dbReference type="PROSITE" id="PS51257">
    <property type="entry name" value="PROKAR_LIPOPROTEIN"/>
    <property type="match status" value="1"/>
</dbReference>
<dbReference type="RefSeq" id="WP_184525229.1">
    <property type="nucleotide sequence ID" value="NZ_JACHGK010000005.1"/>
</dbReference>
<dbReference type="PANTHER" id="PTHR42879:SF6">
    <property type="entry name" value="NADPH-DEPENDENT REDUCTASE BACG"/>
    <property type="match status" value="1"/>
</dbReference>
<comment type="similarity">
    <text evidence="1 2">Belongs to the short-chain dehydrogenases/reductases (SDR) family.</text>
</comment>
<evidence type="ECO:0000256" key="2">
    <source>
        <dbReference type="RuleBase" id="RU000363"/>
    </source>
</evidence>
<protein>
    <submittedName>
        <fullName evidence="3">NAD(P)-dependent dehydrogenase (Short-subunit alcohol dehydrogenase family)</fullName>
    </submittedName>
</protein>
<dbReference type="EMBL" id="JACHGK010000005">
    <property type="protein sequence ID" value="MBB6445317.1"/>
    <property type="molecule type" value="Genomic_DNA"/>
</dbReference>
<dbReference type="Gene3D" id="3.40.50.720">
    <property type="entry name" value="NAD(P)-binding Rossmann-like Domain"/>
    <property type="match status" value="1"/>
</dbReference>
<gene>
    <name evidence="3" type="ORF">HNR53_001935</name>
</gene>
<dbReference type="InterPro" id="IPR002347">
    <property type="entry name" value="SDR_fam"/>
</dbReference>
<organism evidence="3 4">
    <name type="scientific">Bacillus benzoevorans</name>
    <dbReference type="NCBI Taxonomy" id="1456"/>
    <lineage>
        <taxon>Bacteria</taxon>
        <taxon>Bacillati</taxon>
        <taxon>Bacillota</taxon>
        <taxon>Bacilli</taxon>
        <taxon>Bacillales</taxon>
        <taxon>Bacillaceae</taxon>
        <taxon>Bacillus</taxon>
    </lineage>
</organism>
<evidence type="ECO:0000256" key="1">
    <source>
        <dbReference type="ARBA" id="ARBA00006484"/>
    </source>
</evidence>
<proteinExistence type="inferred from homology"/>
<dbReference type="PRINTS" id="PR00080">
    <property type="entry name" value="SDRFAMILY"/>
</dbReference>
<dbReference type="PRINTS" id="PR00081">
    <property type="entry name" value="GDHRDH"/>
</dbReference>
<dbReference type="InterPro" id="IPR036291">
    <property type="entry name" value="NAD(P)-bd_dom_sf"/>
</dbReference>
<sequence>MKLNLTGKNAIVTGGSAGIGLACAKALVLEGANVIIVGRDKTRLEKAEHELKHIAGKNQPVLSISEDLTDSTAAERITMIAKEQFSGIDILINNAGSARAGSFWELSDQDFIDAWSLKLLGYIRMVKAIGTVMINQRSGRILNIIGTGGKNPSATFLPGGTANAALINFTKGISKELAQYGVRINAISPALTATERAVSLAGQRAEVKGISIEEQMDLEHSSIPLGSMIQPEEIASMALLLVSDVIPSITGSEIIIDAGMTNGL</sequence>
<keyword evidence="4" id="KW-1185">Reference proteome</keyword>
<evidence type="ECO:0000313" key="3">
    <source>
        <dbReference type="EMBL" id="MBB6445317.1"/>
    </source>
</evidence>
<dbReference type="Proteomes" id="UP000531594">
    <property type="component" value="Unassembled WGS sequence"/>
</dbReference>
<dbReference type="SUPFAM" id="SSF51735">
    <property type="entry name" value="NAD(P)-binding Rossmann-fold domains"/>
    <property type="match status" value="1"/>
</dbReference>
<dbReference type="Pfam" id="PF00106">
    <property type="entry name" value="adh_short"/>
    <property type="match status" value="1"/>
</dbReference>
<reference evidence="3 4" key="1">
    <citation type="submission" date="2020-08" db="EMBL/GenBank/DDBJ databases">
        <title>Genomic Encyclopedia of Type Strains, Phase IV (KMG-IV): sequencing the most valuable type-strain genomes for metagenomic binning, comparative biology and taxonomic classification.</title>
        <authorList>
            <person name="Goeker M."/>
        </authorList>
    </citation>
    <scope>NUCLEOTIDE SEQUENCE [LARGE SCALE GENOMIC DNA]</scope>
    <source>
        <strain evidence="3 4">DSM 5391</strain>
    </source>
</reference>
<dbReference type="AlphaFoldDB" id="A0A7X0LWA3"/>
<dbReference type="PANTHER" id="PTHR42879">
    <property type="entry name" value="3-OXOACYL-(ACYL-CARRIER-PROTEIN) REDUCTASE"/>
    <property type="match status" value="1"/>
</dbReference>
<comment type="caution">
    <text evidence="3">The sequence shown here is derived from an EMBL/GenBank/DDBJ whole genome shotgun (WGS) entry which is preliminary data.</text>
</comment>
<name>A0A7X0LWA3_9BACI</name>